<evidence type="ECO:0008006" key="2">
    <source>
        <dbReference type="Google" id="ProtNLM"/>
    </source>
</evidence>
<organism evidence="1">
    <name type="scientific">uncultured bacterium A1Q1_fos_2101</name>
    <dbReference type="NCBI Taxonomy" id="1256561"/>
    <lineage>
        <taxon>Bacteria</taxon>
        <taxon>environmental samples</taxon>
    </lineage>
</organism>
<protein>
    <recommendedName>
        <fullName evidence="2">RecT-like ssDNA binding protein</fullName>
    </recommendedName>
</protein>
<dbReference type="EMBL" id="JX649911">
    <property type="protein sequence ID" value="AGC72754.1"/>
    <property type="molecule type" value="Genomic_DNA"/>
</dbReference>
<dbReference type="AlphaFoldDB" id="L7VYI7"/>
<sequence length="276" mass="28839">MSNIVTARRNTPVPAAEASSQFDVELKRAQAIASAGDMIPNTYRNKPGAVLLAQQWADAHNVDLLTTMQTVAFVHGRPVIDATMQRALAAAHGYDVRVVSADATRASVRVTRDGEHVGEAAYSMDDARTAGLASKDNWKKDPTAMLVARATTRAVRWFAPSVLLGVLVGDEADEPELVEVLAPQAVVGADDVVEAEVVEPEPAAPTEVVESVVSEASSLEDLKAAVKAAGWSQAQAIRRVGELAAATGVDAPTNLTAVADDPTLCAALLGELKAGV</sequence>
<evidence type="ECO:0000313" key="1">
    <source>
        <dbReference type="EMBL" id="AGC72754.1"/>
    </source>
</evidence>
<proteinExistence type="predicted"/>
<accession>L7VYI7</accession>
<name>L7VYI7_9BACT</name>
<reference evidence="1" key="1">
    <citation type="submission" date="2012-09" db="EMBL/GenBank/DDBJ databases">
        <title>Metagenomic Characterization of a Microbial Community in Wastewater Detects High Levels of Antibiotic Resistance.</title>
        <authorList>
            <person name="Abrams M."/>
            <person name="Caldwell A."/>
            <person name="Vandaei E."/>
            <person name="Lee W."/>
            <person name="Perrott J."/>
            <person name="Khan S.Y."/>
            <person name="Ta J."/>
            <person name="Romero D."/>
            <person name="Nguyen V."/>
            <person name="Pourmand N."/>
            <person name="Ouverney C.C."/>
        </authorList>
    </citation>
    <scope>NUCLEOTIDE SEQUENCE</scope>
</reference>